<keyword evidence="4" id="KW-0202">Cytokine</keyword>
<dbReference type="SMART" id="SM00199">
    <property type="entry name" value="SCY"/>
    <property type="match status" value="1"/>
</dbReference>
<evidence type="ECO:0000313" key="17">
    <source>
        <dbReference type="RefSeq" id="XP_004646120.1"/>
    </source>
</evidence>
<dbReference type="GO" id="GO:0048020">
    <property type="term" value="F:CCR chemokine receptor binding"/>
    <property type="evidence" value="ECO:0007669"/>
    <property type="project" value="TreeGrafter"/>
</dbReference>
<comment type="similarity">
    <text evidence="2">Belongs to the intercrine gamma family.</text>
</comment>
<evidence type="ECO:0000256" key="13">
    <source>
        <dbReference type="SAM" id="MobiDB-lite"/>
    </source>
</evidence>
<dbReference type="SUPFAM" id="SSF54117">
    <property type="entry name" value="Interleukin 8-like chemokines"/>
    <property type="match status" value="1"/>
</dbReference>
<sequence length="114" mass="12424">MRLLLLAILGACCLTACIVAGVGNEVPERSICMSLTTQPLPVNKIKTYVIKEGSMKAVIFITKRGLKICANPQTNWVKAAINSVDSRSNTRRNRIQTNPTEAQQSTYTVGTLSQ</sequence>
<dbReference type="Gene3D" id="2.40.50.40">
    <property type="match status" value="1"/>
</dbReference>
<dbReference type="OrthoDB" id="9906867at2759"/>
<keyword evidence="16" id="KW-1185">Reference proteome</keyword>
<dbReference type="PANTHER" id="PTHR12015:SF101">
    <property type="entry name" value="CYTOKINE SCM-1 BETA-RELATED"/>
    <property type="match status" value="1"/>
</dbReference>
<dbReference type="GO" id="GO:0061844">
    <property type="term" value="P:antimicrobial humoral immune response mediated by antimicrobial peptide"/>
    <property type="evidence" value="ECO:0007669"/>
    <property type="project" value="TreeGrafter"/>
</dbReference>
<reference evidence="17" key="1">
    <citation type="submission" date="2025-08" db="UniProtKB">
        <authorList>
            <consortium name="RefSeq"/>
        </authorList>
    </citation>
    <scope>IDENTIFICATION</scope>
</reference>
<evidence type="ECO:0000256" key="3">
    <source>
        <dbReference type="ARBA" id="ARBA00022500"/>
    </source>
</evidence>
<proteinExistence type="inferred from homology"/>
<dbReference type="GO" id="GO:0006954">
    <property type="term" value="P:inflammatory response"/>
    <property type="evidence" value="ECO:0007669"/>
    <property type="project" value="TreeGrafter"/>
</dbReference>
<dbReference type="GO" id="GO:0005615">
    <property type="term" value="C:extracellular space"/>
    <property type="evidence" value="ECO:0007669"/>
    <property type="project" value="UniProtKB-KW"/>
</dbReference>
<dbReference type="FunFam" id="2.40.50.40:FF:000023">
    <property type="entry name" value="Lymphotactin isoform X1"/>
    <property type="match status" value="1"/>
</dbReference>
<evidence type="ECO:0000256" key="4">
    <source>
        <dbReference type="ARBA" id="ARBA00022514"/>
    </source>
</evidence>
<dbReference type="GO" id="GO:0008009">
    <property type="term" value="F:chemokine activity"/>
    <property type="evidence" value="ECO:0007669"/>
    <property type="project" value="InterPro"/>
</dbReference>
<keyword evidence="7" id="KW-1015">Disulfide bond</keyword>
<name>A0A6P3FW80_OCTDE</name>
<comment type="subcellular location">
    <subcellularLocation>
        <location evidence="1">Secreted</location>
    </subcellularLocation>
</comment>
<dbReference type="InterPro" id="IPR039809">
    <property type="entry name" value="Chemokine_b/g/d"/>
</dbReference>
<keyword evidence="5" id="KW-0964">Secreted</keyword>
<accession>A0A6P3FW80</accession>
<feature type="signal peptide" evidence="14">
    <location>
        <begin position="1"/>
        <end position="20"/>
    </location>
</feature>
<protein>
    <recommendedName>
        <fullName evidence="9">Lymphotactin</fullName>
    </recommendedName>
    <alternativeName>
        <fullName evidence="11">C motif chemokine 1</fullName>
    </alternativeName>
    <alternativeName>
        <fullName evidence="10">Cytokine SCM-1</fullName>
    </alternativeName>
    <alternativeName>
        <fullName evidence="12">Small-inducible cytokine C1</fullName>
    </alternativeName>
</protein>
<keyword evidence="3" id="KW-0145">Chemotaxis</keyword>
<evidence type="ECO:0000256" key="6">
    <source>
        <dbReference type="ARBA" id="ARBA00022729"/>
    </source>
</evidence>
<evidence type="ECO:0000256" key="12">
    <source>
        <dbReference type="ARBA" id="ARBA00082839"/>
    </source>
</evidence>
<keyword evidence="6 14" id="KW-0732">Signal</keyword>
<evidence type="ECO:0000256" key="11">
    <source>
        <dbReference type="ARBA" id="ARBA00082676"/>
    </source>
</evidence>
<dbReference type="InterPro" id="IPR001811">
    <property type="entry name" value="Chemokine_IL8-like_dom"/>
</dbReference>
<evidence type="ECO:0000256" key="7">
    <source>
        <dbReference type="ARBA" id="ARBA00023157"/>
    </source>
</evidence>
<dbReference type="PANTHER" id="PTHR12015">
    <property type="entry name" value="SMALL INDUCIBLE CYTOKINE A"/>
    <property type="match status" value="1"/>
</dbReference>
<dbReference type="CDD" id="cd00271">
    <property type="entry name" value="Chemokine_C"/>
    <property type="match status" value="1"/>
</dbReference>
<dbReference type="Proteomes" id="UP000515203">
    <property type="component" value="Unplaced"/>
</dbReference>
<dbReference type="InterPro" id="IPR008105">
    <property type="entry name" value="Chemokine_XCL1/XCL2"/>
</dbReference>
<dbReference type="InterPro" id="IPR036048">
    <property type="entry name" value="Interleukin_8-like_sf"/>
</dbReference>
<evidence type="ECO:0000256" key="8">
    <source>
        <dbReference type="ARBA" id="ARBA00057411"/>
    </source>
</evidence>
<dbReference type="PRINTS" id="PR01731">
    <property type="entry name" value="LYMPHOTACTIN"/>
</dbReference>
<evidence type="ECO:0000256" key="2">
    <source>
        <dbReference type="ARBA" id="ARBA00006894"/>
    </source>
</evidence>
<evidence type="ECO:0000256" key="1">
    <source>
        <dbReference type="ARBA" id="ARBA00004613"/>
    </source>
</evidence>
<evidence type="ECO:0000256" key="14">
    <source>
        <dbReference type="SAM" id="SignalP"/>
    </source>
</evidence>
<dbReference type="RefSeq" id="XP_004646120.1">
    <property type="nucleotide sequence ID" value="XM_004646063.2"/>
</dbReference>
<dbReference type="FunCoup" id="A0A6P3FW80">
    <property type="interactions" value="679"/>
</dbReference>
<dbReference type="AlphaFoldDB" id="A0A6P3FW80"/>
<gene>
    <name evidence="17" type="primary">LOC101572785</name>
</gene>
<comment type="function">
    <text evidence="8">Chemotactic activity for lymphocytes but not for monocytes or neutrophils. In thymus, mediates medullary accumulation of thymic dendritic cells and contributes to regulatoy T cell development, playing a role in self-tolerance establishment.</text>
</comment>
<feature type="region of interest" description="Disordered" evidence="13">
    <location>
        <begin position="88"/>
        <end position="114"/>
    </location>
</feature>
<feature type="chain" id="PRO_5027916343" description="Lymphotactin" evidence="14">
    <location>
        <begin position="21"/>
        <end position="114"/>
    </location>
</feature>
<dbReference type="GeneID" id="101572785"/>
<organism evidence="16 17">
    <name type="scientific">Octodon degus</name>
    <name type="common">Degu</name>
    <name type="synonym">Sciurus degus</name>
    <dbReference type="NCBI Taxonomy" id="10160"/>
    <lineage>
        <taxon>Eukaryota</taxon>
        <taxon>Metazoa</taxon>
        <taxon>Chordata</taxon>
        <taxon>Craniata</taxon>
        <taxon>Vertebrata</taxon>
        <taxon>Euteleostomi</taxon>
        <taxon>Mammalia</taxon>
        <taxon>Eutheria</taxon>
        <taxon>Euarchontoglires</taxon>
        <taxon>Glires</taxon>
        <taxon>Rodentia</taxon>
        <taxon>Hystricomorpha</taxon>
        <taxon>Octodontidae</taxon>
        <taxon>Octodon</taxon>
    </lineage>
</organism>
<evidence type="ECO:0000256" key="10">
    <source>
        <dbReference type="ARBA" id="ARBA00082556"/>
    </source>
</evidence>
<evidence type="ECO:0000313" key="16">
    <source>
        <dbReference type="Proteomes" id="UP000515203"/>
    </source>
</evidence>
<dbReference type="Pfam" id="PF00048">
    <property type="entry name" value="IL8"/>
    <property type="match status" value="1"/>
</dbReference>
<dbReference type="GO" id="GO:0070098">
    <property type="term" value="P:chemokine-mediated signaling pathway"/>
    <property type="evidence" value="ECO:0007669"/>
    <property type="project" value="TreeGrafter"/>
</dbReference>
<dbReference type="GO" id="GO:0030335">
    <property type="term" value="P:positive regulation of cell migration"/>
    <property type="evidence" value="ECO:0007669"/>
    <property type="project" value="TreeGrafter"/>
</dbReference>
<evidence type="ECO:0000259" key="15">
    <source>
        <dbReference type="SMART" id="SM00199"/>
    </source>
</evidence>
<feature type="compositionally biased region" description="Polar residues" evidence="13">
    <location>
        <begin position="95"/>
        <end position="114"/>
    </location>
</feature>
<evidence type="ECO:0000256" key="5">
    <source>
        <dbReference type="ARBA" id="ARBA00022525"/>
    </source>
</evidence>
<evidence type="ECO:0000256" key="9">
    <source>
        <dbReference type="ARBA" id="ARBA00069456"/>
    </source>
</evidence>
<feature type="domain" description="Chemokine interleukin-8-like" evidence="15">
    <location>
        <begin position="27"/>
        <end position="84"/>
    </location>
</feature>
<dbReference type="InParanoid" id="A0A6P3FW80"/>